<dbReference type="GO" id="GO:0000166">
    <property type="term" value="F:nucleotide binding"/>
    <property type="evidence" value="ECO:0007669"/>
    <property type="project" value="UniProtKB-KW"/>
</dbReference>
<protein>
    <submittedName>
        <fullName evidence="6">Histidine triad (HIT) protein</fullName>
    </submittedName>
</protein>
<evidence type="ECO:0000256" key="4">
    <source>
        <dbReference type="PROSITE-ProRule" id="PRU00464"/>
    </source>
</evidence>
<evidence type="ECO:0000313" key="6">
    <source>
        <dbReference type="EMBL" id="ADG92749.1"/>
    </source>
</evidence>
<sequence>MERIYAPWRFEYVTEDKIKGCVFCHIYENPNDDEKLGVVFRDKNCYVVMNKYPYTPGHMMVIPNFHTENIEDLDDEVWIEMSLRVKQATKMLKEVLNAEGINIGMNLSKAAGAGIAEHVHYHLVPRWGGDTNFITTIGDTRVYPVDFGKIYKKLCENALEYFV</sequence>
<accession>D5V3S1</accession>
<dbReference type="OrthoDB" id="9784774at2"/>
<dbReference type="PANTHER" id="PTHR42997">
    <property type="entry name" value="HIT FAMILY HYDROLASE"/>
    <property type="match status" value="1"/>
</dbReference>
<dbReference type="CDD" id="cd01275">
    <property type="entry name" value="FHIT"/>
    <property type="match status" value="1"/>
</dbReference>
<dbReference type="STRING" id="572480.Arnit_1087"/>
<dbReference type="GO" id="GO:0003824">
    <property type="term" value="F:catalytic activity"/>
    <property type="evidence" value="ECO:0007669"/>
    <property type="project" value="InterPro"/>
</dbReference>
<name>D5V3S1_ARCNC</name>
<evidence type="ECO:0000256" key="3">
    <source>
        <dbReference type="PIRSR" id="PIRSR639383-2"/>
    </source>
</evidence>
<dbReference type="Proteomes" id="UP000000939">
    <property type="component" value="Chromosome"/>
</dbReference>
<keyword evidence="1" id="KW-0547">Nucleotide-binding</keyword>
<feature type="short sequence motif" description="Histidine triad motif" evidence="4">
    <location>
        <begin position="118"/>
        <end position="122"/>
    </location>
</feature>
<feature type="binding site" evidence="3">
    <location>
        <position position="50"/>
    </location>
    <ligand>
        <name>substrate</name>
    </ligand>
</feature>
<feature type="domain" description="HIT" evidence="5">
    <location>
        <begin position="22"/>
        <end position="133"/>
    </location>
</feature>
<keyword evidence="7" id="KW-1185">Reference proteome</keyword>
<reference evidence="6 7" key="1">
    <citation type="journal article" date="2010" name="Stand. Genomic Sci.">
        <title>Complete genome sequence of Arcobacter nitrofigilis type strain (CI).</title>
        <authorList>
            <person name="Pati A."/>
            <person name="Gronow S."/>
            <person name="Lapidus A."/>
            <person name="Copeland A."/>
            <person name="Glavina Del Rio T."/>
            <person name="Nolan M."/>
            <person name="Lucas S."/>
            <person name="Tice H."/>
            <person name="Cheng J.F."/>
            <person name="Han C."/>
            <person name="Chertkov O."/>
            <person name="Bruce D."/>
            <person name="Tapia R."/>
            <person name="Goodwin L."/>
            <person name="Pitluck S."/>
            <person name="Liolios K."/>
            <person name="Ivanova N."/>
            <person name="Mavromatis K."/>
            <person name="Chen A."/>
            <person name="Palaniappan K."/>
            <person name="Land M."/>
            <person name="Hauser L."/>
            <person name="Chang Y.J."/>
            <person name="Jeffries C.D."/>
            <person name="Detter J.C."/>
            <person name="Rohde M."/>
            <person name="Goker M."/>
            <person name="Bristow J."/>
            <person name="Eisen J.A."/>
            <person name="Markowitz V."/>
            <person name="Hugenholtz P."/>
            <person name="Klenk H.P."/>
            <person name="Kyrpides N.C."/>
        </authorList>
    </citation>
    <scope>NUCLEOTIDE SEQUENCE [LARGE SCALE GENOMIC DNA]</scope>
    <source>
        <strain evidence="7">ATCC 33309 / DSM 7299 / CCUG 15893 / LMG 7604 / NCTC 12251 / CI</strain>
    </source>
</reference>
<feature type="active site" description="Tele-AMP-histidine intermediate" evidence="2">
    <location>
        <position position="120"/>
    </location>
</feature>
<dbReference type="Pfam" id="PF01230">
    <property type="entry name" value="HIT"/>
    <property type="match status" value="1"/>
</dbReference>
<dbReference type="HOGENOM" id="CLU_056776_1_2_7"/>
<evidence type="ECO:0000259" key="5">
    <source>
        <dbReference type="PROSITE" id="PS51084"/>
    </source>
</evidence>
<dbReference type="InterPro" id="IPR039383">
    <property type="entry name" value="FHIT"/>
</dbReference>
<dbReference type="InterPro" id="IPR036265">
    <property type="entry name" value="HIT-like_sf"/>
</dbReference>
<dbReference type="AlphaFoldDB" id="D5V3S1"/>
<dbReference type="RefSeq" id="WP_013134894.1">
    <property type="nucleotide sequence ID" value="NC_014166.1"/>
</dbReference>
<dbReference type="KEGG" id="ant:Arnit_1087"/>
<dbReference type="EMBL" id="CP001999">
    <property type="protein sequence ID" value="ADG92749.1"/>
    <property type="molecule type" value="Genomic_DNA"/>
</dbReference>
<dbReference type="PROSITE" id="PS51084">
    <property type="entry name" value="HIT_2"/>
    <property type="match status" value="1"/>
</dbReference>
<gene>
    <name evidence="6" type="ordered locus">Arnit_1087</name>
</gene>
<dbReference type="InterPro" id="IPR052908">
    <property type="entry name" value="AP-4-A_phosphorylase"/>
</dbReference>
<proteinExistence type="predicted"/>
<dbReference type="Gene3D" id="3.30.428.10">
    <property type="entry name" value="HIT-like"/>
    <property type="match status" value="1"/>
</dbReference>
<evidence type="ECO:0000313" key="7">
    <source>
        <dbReference type="Proteomes" id="UP000000939"/>
    </source>
</evidence>
<dbReference type="eggNOG" id="COG0537">
    <property type="taxonomic scope" value="Bacteria"/>
</dbReference>
<dbReference type="InterPro" id="IPR011146">
    <property type="entry name" value="HIT-like"/>
</dbReference>
<dbReference type="SUPFAM" id="SSF54197">
    <property type="entry name" value="HIT-like"/>
    <property type="match status" value="1"/>
</dbReference>
<dbReference type="PANTHER" id="PTHR42997:SF1">
    <property type="entry name" value="AP-4-A PHOSPHORYLASE"/>
    <property type="match status" value="1"/>
</dbReference>
<evidence type="ECO:0000256" key="2">
    <source>
        <dbReference type="PIRSR" id="PIRSR639383-1"/>
    </source>
</evidence>
<feature type="binding site" evidence="3">
    <location>
        <position position="122"/>
    </location>
    <ligand>
        <name>substrate</name>
    </ligand>
</feature>
<evidence type="ECO:0000256" key="1">
    <source>
        <dbReference type="ARBA" id="ARBA00022741"/>
    </source>
</evidence>
<organism evidence="6 7">
    <name type="scientific">Arcobacter nitrofigilis (strain ATCC 33309 / DSM 7299 / CCUG 15893 / LMG 7604 / NCTC 12251 / CI)</name>
    <name type="common">Campylobacter nitrofigilis</name>
    <dbReference type="NCBI Taxonomy" id="572480"/>
    <lineage>
        <taxon>Bacteria</taxon>
        <taxon>Pseudomonadati</taxon>
        <taxon>Campylobacterota</taxon>
        <taxon>Epsilonproteobacteria</taxon>
        <taxon>Campylobacterales</taxon>
        <taxon>Arcobacteraceae</taxon>
        <taxon>Arcobacter</taxon>
    </lineage>
</organism>